<feature type="domain" description="Carrier" evidence="5">
    <location>
        <begin position="2000"/>
        <end position="2074"/>
    </location>
</feature>
<dbReference type="InterPro" id="IPR001242">
    <property type="entry name" value="Condensation_dom"/>
</dbReference>
<dbReference type="CDD" id="cd19531">
    <property type="entry name" value="LCL_NRPS-like"/>
    <property type="match status" value="3"/>
</dbReference>
<dbReference type="GO" id="GO:0043041">
    <property type="term" value="P:amino acid activation for nonribosomal peptide biosynthetic process"/>
    <property type="evidence" value="ECO:0007669"/>
    <property type="project" value="TreeGrafter"/>
</dbReference>
<dbReference type="NCBIfam" id="TIGR01720">
    <property type="entry name" value="NRPS-para261"/>
    <property type="match status" value="1"/>
</dbReference>
<dbReference type="Proteomes" id="UP000249754">
    <property type="component" value="Unassembled WGS sequence"/>
</dbReference>
<dbReference type="CDD" id="cd19534">
    <property type="entry name" value="E_NRPS"/>
    <property type="match status" value="1"/>
</dbReference>
<dbReference type="GO" id="GO:0031177">
    <property type="term" value="F:phosphopantetheine binding"/>
    <property type="evidence" value="ECO:0007669"/>
    <property type="project" value="InterPro"/>
</dbReference>
<dbReference type="NCBIfam" id="TIGR01733">
    <property type="entry name" value="AA-adenyl-dom"/>
    <property type="match status" value="5"/>
</dbReference>
<comment type="caution">
    <text evidence="6">The sequence shown here is derived from an EMBL/GenBank/DDBJ whole genome shotgun (WGS) entry which is preliminary data.</text>
</comment>
<dbReference type="Gene3D" id="1.10.1200.10">
    <property type="entry name" value="ACP-like"/>
    <property type="match status" value="5"/>
</dbReference>
<dbReference type="InterPro" id="IPR020806">
    <property type="entry name" value="PKS_PP-bd"/>
</dbReference>
<dbReference type="InterPro" id="IPR023213">
    <property type="entry name" value="CAT-like_dom_sf"/>
</dbReference>
<evidence type="ECO:0000313" key="6">
    <source>
        <dbReference type="EMBL" id="RAJ26890.1"/>
    </source>
</evidence>
<dbReference type="PANTHER" id="PTHR45527:SF1">
    <property type="entry name" value="FATTY ACID SYNTHASE"/>
    <property type="match status" value="1"/>
</dbReference>
<evidence type="ECO:0000256" key="3">
    <source>
        <dbReference type="ARBA" id="ARBA00022553"/>
    </source>
</evidence>
<feature type="domain" description="Carrier" evidence="5">
    <location>
        <begin position="3515"/>
        <end position="3592"/>
    </location>
</feature>
<keyword evidence="4" id="KW-0677">Repeat</keyword>
<comment type="cofactor">
    <cofactor evidence="1">
        <name>pantetheine 4'-phosphate</name>
        <dbReference type="ChEBI" id="CHEBI:47942"/>
    </cofactor>
</comment>
<dbReference type="PROSITE" id="PS00012">
    <property type="entry name" value="PHOSPHOPANTETHEINE"/>
    <property type="match status" value="3"/>
</dbReference>
<organism evidence="6 7">
    <name type="scientific">Pedobacter cryoconitis</name>
    <dbReference type="NCBI Taxonomy" id="188932"/>
    <lineage>
        <taxon>Bacteria</taxon>
        <taxon>Pseudomonadati</taxon>
        <taxon>Bacteroidota</taxon>
        <taxon>Sphingobacteriia</taxon>
        <taxon>Sphingobacteriales</taxon>
        <taxon>Sphingobacteriaceae</taxon>
        <taxon>Pedobacter</taxon>
    </lineage>
</organism>
<dbReference type="FunFam" id="3.30.300.30:FF:000010">
    <property type="entry name" value="Enterobactin synthetase component F"/>
    <property type="match status" value="3"/>
</dbReference>
<evidence type="ECO:0000313" key="7">
    <source>
        <dbReference type="Proteomes" id="UP000249754"/>
    </source>
</evidence>
<dbReference type="InterPro" id="IPR025110">
    <property type="entry name" value="AMP-bd_C"/>
</dbReference>
<gene>
    <name evidence="6" type="ORF">LY11_03716</name>
</gene>
<dbReference type="InterPro" id="IPR000873">
    <property type="entry name" value="AMP-dep_synth/lig_dom"/>
</dbReference>
<proteinExistence type="predicted"/>
<dbReference type="Pfam" id="PF00668">
    <property type="entry name" value="Condensation"/>
    <property type="match status" value="6"/>
</dbReference>
<feature type="domain" description="Carrier" evidence="5">
    <location>
        <begin position="961"/>
        <end position="1038"/>
    </location>
</feature>
<feature type="domain" description="Carrier" evidence="5">
    <location>
        <begin position="4560"/>
        <end position="4637"/>
    </location>
</feature>
<dbReference type="InterPro" id="IPR010071">
    <property type="entry name" value="AA_adenyl_dom"/>
</dbReference>
<dbReference type="Pfam" id="PF00550">
    <property type="entry name" value="PP-binding"/>
    <property type="match status" value="5"/>
</dbReference>
<dbReference type="NCBIfam" id="NF003417">
    <property type="entry name" value="PRK04813.1"/>
    <property type="match status" value="5"/>
</dbReference>
<dbReference type="GO" id="GO:0044550">
    <property type="term" value="P:secondary metabolite biosynthetic process"/>
    <property type="evidence" value="ECO:0007669"/>
    <property type="project" value="UniProtKB-ARBA"/>
</dbReference>
<dbReference type="FunFam" id="2.30.38.10:FF:000001">
    <property type="entry name" value="Non-ribosomal peptide synthetase PvdI"/>
    <property type="match status" value="1"/>
</dbReference>
<dbReference type="Gene3D" id="2.30.38.10">
    <property type="entry name" value="Luciferase, Domain 3"/>
    <property type="match status" value="5"/>
</dbReference>
<dbReference type="GO" id="GO:0005737">
    <property type="term" value="C:cytoplasm"/>
    <property type="evidence" value="ECO:0007669"/>
    <property type="project" value="TreeGrafter"/>
</dbReference>
<dbReference type="InterPro" id="IPR045851">
    <property type="entry name" value="AMP-bd_C_sf"/>
</dbReference>
<dbReference type="OrthoDB" id="4317020at2"/>
<evidence type="ECO:0000256" key="2">
    <source>
        <dbReference type="ARBA" id="ARBA00022450"/>
    </source>
</evidence>
<keyword evidence="3" id="KW-0597">Phosphoprotein</keyword>
<dbReference type="FunFam" id="3.40.50.12780:FF:000012">
    <property type="entry name" value="Non-ribosomal peptide synthetase"/>
    <property type="match status" value="1"/>
</dbReference>
<dbReference type="FunFam" id="3.40.50.980:FF:000001">
    <property type="entry name" value="Non-ribosomal peptide synthetase"/>
    <property type="match status" value="4"/>
</dbReference>
<evidence type="ECO:0000256" key="1">
    <source>
        <dbReference type="ARBA" id="ARBA00001957"/>
    </source>
</evidence>
<dbReference type="PROSITE" id="PS00455">
    <property type="entry name" value="AMP_BINDING"/>
    <property type="match status" value="3"/>
</dbReference>
<dbReference type="Gene3D" id="3.30.559.10">
    <property type="entry name" value="Chloramphenicol acetyltransferase-like domain"/>
    <property type="match status" value="6"/>
</dbReference>
<dbReference type="Gene3D" id="3.30.559.30">
    <property type="entry name" value="Nonribosomal peptide synthetase, condensation domain"/>
    <property type="match status" value="6"/>
</dbReference>
<dbReference type="CDD" id="cd05930">
    <property type="entry name" value="A_NRPS"/>
    <property type="match status" value="4"/>
</dbReference>
<dbReference type="InterPro" id="IPR009081">
    <property type="entry name" value="PP-bd_ACP"/>
</dbReference>
<evidence type="ECO:0000259" key="5">
    <source>
        <dbReference type="PROSITE" id="PS50075"/>
    </source>
</evidence>
<dbReference type="PANTHER" id="PTHR45527">
    <property type="entry name" value="NONRIBOSOMAL PEPTIDE SYNTHETASE"/>
    <property type="match status" value="1"/>
</dbReference>
<dbReference type="InterPro" id="IPR010060">
    <property type="entry name" value="NRPS_synth"/>
</dbReference>
<dbReference type="RefSeq" id="WP_111635114.1">
    <property type="nucleotide sequence ID" value="NZ_QLLR01000022.1"/>
</dbReference>
<dbReference type="InterPro" id="IPR020845">
    <property type="entry name" value="AMP-binding_CS"/>
</dbReference>
<dbReference type="InterPro" id="IPR036736">
    <property type="entry name" value="ACP-like_sf"/>
</dbReference>
<sequence>MKVKIEKSNVQEIVELNMVQKGMLYHYLKDSQENLYNVQLAFHIHGELNVDLLQEALNAVQLGNDALRSVFSWEKLSRPLQLILKECAVNFTYLDLSKDLQEDNGDFVTEYLSKDAAKRFDLNALPLRVSVIKVAAHSFILIITHHHILYDGWSTGIILKEIFDCYKQLLNQQRPFIGRKTSYSAIQLAIQQAANHQETLHYWKNYLEGYEITSFFSKTAFSNFTAKSQKIRFTVAGQSLASFSETHFVTKASVIYAAYGLLLQQYFNEPDVTFGTVVSGRDVPVQGIEQVVGNFINTIPLRLTGTANHTLLSVVNMVSEQLIERESFTSVSNTAVRELLQLRPTELLFDSAVVIENYPLDETWLKGLNSLSLELKSVQEFTDIPLMVTVFFTKDVEIELSCKAGYADNLSMASLAHAFKAIINAITDHPHEQVSAVQLLSAAETENLLLFFNNTQISYPRDATVVSLFERQAALIPDKTALIYENTVLTYRSLNNKANQLAHTLRQKYGIGQGHRVAIMAERSEWLVIGLLGILKSGACYVPVDPLYPVERIGYMLEDSEAGVLITSGEVPGTGSYGGAVLNMEEILSLQTENPEKINNPDDLCYTIYTSGSTGKPKGVMITHGNVVNFFAGMNSQLPLQADDCILAVTSTSFDISVLEIFWTLCQGIKVVIHPSYVALNDLDRYLQLSSSDRITLLQSTPSFMQQALESPGSIAFLRSLRLLLMGGEGVPLSLVRDLQQETNAALYNMYGPTETTIWSCVHAFEPGLQKVLVGTPIANTQLYILNKDLQLLPVGAVGDLYIAGDGLSCGYWRRPELTAEKFIANPYQAGSLMYKTSDMARWQADGTVELLGREDNQVKIRGYRVELGEIENSLCAYAGITEAVVTAREENGTNVLVAYYVAQEPVTETLLSGFLMKSLPGYMMPAYYTHLSAMPLTPNGKMDRKALPNPEIKSGDDFVAPAGETEEKLVLLWAEVLAIDKNKISAVHSFFDLGGHSLKMIALVNRILREFNVVFAINQIFEYQDIKRQALYLEGKEQIAYTPILPAPVSAYYPLSSAQKRLYFVYELDQSSTAYNGGVTIMLEGTIHKEHITDVFRKLIDRHEIFRTSFGLNNGHIVQMIADKVQFEITCLTAAEETLQTVIQQFSRPFNLSQAPLIQVALVNIAEAKHLMIIDLHHIIGDGVSQDVLTREFMALYNNEVLPPLVLQYKDYVVWQQEKTQQEKIKLQKYFWKNNFNDLPGSLELPVDFDRVPAHQYKGRAFDFEIGAAETAKLQSLAQGEGTTLFTVLLCAYTIFLGRLGNQEDVIVGTPVAGRQHTDLENMIGMFVNMLALRSRPVASITVKEFLKTMIAHTQACFSQQEFPYEELVDMLGIPRDTSRNPLFDTLFTYQNYKETELQLPGLSLQVSDTAHQAIQFDLVLSAAEKEGKIICRFEYASELFKRDTIQRFAGYFNEIIYAITANSAIKIGDIEIINTEERTLLLNSFNAIKTEYNKEEKIVAIIEQHAERLPDHIAVTFEGKSLTYSQLNQQANALANVLHARLYNVGIPRIAVLFQPSIAMIVAILAVLKAGGVYLPLSPQVAAERNDYILFDSGAALVLVQENMLEDSMSLAFTRDKTAFLPVGENNASATELNFAVPVIPATQPMYIIYTSGTTGVPKGVEVSYNGVLNLLAFYKQLYPVAAGVCFSQVANIYFDASVFEIWPALTNGGCLCIAPEEVRMDALAMRSWLISNNIVITYQVTAIAEYLLNETWRPGESALQVMNVAGDKFNYLPARDLPFKLFNLYGPTEDTVWTTWLEVTAQGRTNGYSIGKPIGNKQIFILDKDLRLQPVGVPGELCIGGEGLALGYINNKALTEKQFVPNPFFGTGRIYKTGDLAKWAPDGEILFLGRKDDQVKIRGFRVEPGEIERHLLAHPAIKEAIVLAREKNGSKYLIAYYVAGETITIQEVRAYLSAKLPDYMVPAFLMVLSSMPLTANGKINRQALPDPDLEAENSYEAPVTPEEQLLVKVWEEVLGVVGIGVTHNFFSTGGDSVKSIQISSRLRELGYKISVKDIFAAQIIRLLAVKLQKVTMQYSQLTVQGSANLSPIQQWFFEGNIKSKGRFNQSVLLRLDHRITKDKVTLIFEQLLAHHDALRLIFKLDGTQVIQENLPHAAIKVEEIDLTGIVQPELEIETFADRLQQHMDLENGVLVKPGLLHLDNGSALLIVIHHLVVDAFSWRILLDDIQTLYLQILEETPLSLPAKTAPFISWPQQLENYSRSTAFIKAASYWNAAESQSTIVPKRDHINGDNLVSEETKMYFSLDEAATASLLTKVPAAFHTQINDILLAALLLSIKRQYQDINGVLLHLEGHGREELDATVDFSRTVGWFTTIYPVYMEYPSDSLPGLIKYVKEILRNIPDNGIGYLVNKYLQTGNRNTSEQEVNARIVFNYLGQGDTDLKNNLFSIQTDAPGNNRASDDNRLYDWDISGIILQKRLQMTIAYSKDQYNDETMQRLMSAYHTSLIELIAYCSDCTKETLTPADVTCKGLTINQLDVVQQQYVIEDVCPLSPMQEGMLFHYLLNPDTENYFEQMTVKIKGSLQVSVVQQTMDALLERYGALRTIFLQEGFSRALQLVLKQQQIVVQYNDVEEACAANGKDEMILFYRLQEREQKFDLSKDALIRLCILKTGKDEYELIWSHHHIIMDGWCLGIILKDFMKLYQGYCSNTEKLMPPVHTYSKYLQWLENRDNEASVNYWSTYLSACNFHSSLPEKAILQTKEKAPAQQLKHQLVLDETLVKKLRQVSATHGITLSTLFQFAWGVLLSRYNNRQESVFGIVTAGRPAEVQGIESMVGLFINTIPVHIIFEAHQVIADVLSRLQAAALDSEAHQYLTLPEILAAGGKDSGLFNHIMVFENYPLSLESVAARNGHADEITISDAHFYNQSSYDLSLTIIPGKEMSVQMDYNASVYDTAIIQQASRHLFNILNYIVAHPKGRTGDIQILDIAEQNNLLYACNTTANTYYSNEETVVSLFEKQATLSPDKPALHTSSGMMCYGELKQLSDKIAGCLLQAGVQRGDLVALLLERETYLVPCILGILKAGAAFIPVDTAYPSQRVRAVINHAKPVLLITREKFLPEDMPESMILFDLDQQQEAISQQTACPSTLPSAKDLAYVIYTSGSTGTPKGVMIEHGSLLNYIAWAVSVYIKGTKATFPLYSSIAFDLTITTIFAPLVSGNDIVVYGGVSDGALLEKVLTDNRSTIIKLTPSHLKMLCAMRSLPLLQDNKLVTLIVGGEDLDTNLAAEVYRLYDGTVSLYNEYGPTEATVGCMIHLFNPEQEQRLSVPIGTPAANTQIYILDDLLQPVPLGVTGEIYIAGEGVARGYLQEELLTQTKFATNPFIGTGQGRMYKTGDMALRLADGNVLFKGRNDTQIKIRGFRIEPGEIEHWLLTYAGIKEAFVNLLDTGDNKNIVAYYVAEHEIPVAELNGFLASTLPKYMVPQFYVQLQSFPLTLNGKLDSSALPQPEIQLLQQYEAPVGSTEQQLTVIWAAVLQTDAENISRYTSFFELGGHSLKAVKLVNKIYADLQVVIPLSEVFTYPDIAGMAERIREKEKIIYKGIRKAEVRQWYPLSSSQKRLYLLYTLDHTSLAYNMPYAVKLTGSLDQKRLESAINRLLERQESLRTAFVMTEIEPVQQVLEKVDFILPVIQAAATDIPSIYDVFVQPFNLEEAPLFRASLIAAAPEEHYLLLDMHHIIMDGVSQEIMIKEFLSLYNEEDLSAPVLQYKDYACWQQSDEQQLKRIAHRDFWLQQFAEDIPVADLPSDYPRPVIQQYEGNTVSFTIDEEVTSRLRDIASRENTTLYMILLTAYYILLGKLSNQEDITVGSPTAGRHHPDVEKMIGIFIHTLPLRNFPLNNLRVQEFLSKVTANTLSCFENEAYQYEELIQDLQVPRNTGRNPLFDTLFVFRKEETSPLSIPGLILSPCNYIHPVSRLDITLMAVEEEKQLSFNLEYATGLYTKDTIERFADYFCRIVNSIATNLQHTIGNIELLSARERDQVIHVFNKGVIHHPEEQQMLLSLFDNQVKKTPENIALRFADGNMTYSSFASQCDNLAGYLQNVKDIAPGDLVAVMLEREACQVLAVFSILKTGAAYVPVDPAYPKERIQAILADAGIKVLITRTRYLVPLENEQLTVVNLDDELTVLQEQKNAVVAVNITADHLAYVMYTSGSAGIPKGVMVTHGALANVIGGLQYSYPLDATGVYLLKTTFSFDVSAAELFGWFLNGGSLYLLPAGEEGNAAAILDSIAQHKITHINFVPSMFAVFSEEAVKQNIKRLSSLQYIFLAGEALLYKTVRKIQELDLPLLLVNLYGPTEGTIYASAYTLPAVGGDSGVPIGKPLHNVKLYVLNAAGHSQPAGVPGELFIAGKGVAAGYLNNPALTEEKFILHPYEPGERLYKTGDLVKWRPDGNLEFLGRIDTQVKLRGFRIELGEIEKQLAAYDDVQEAIVMVWEQDGDKQLVAYYLSEKELDTGLLRKHLLARLPGYMVPAYYMQITKLPLTANGKLNRKALPVPAILSGDDYAAPDSSLEIQLVAIWSDLLKIAPEHISVTKSFFEMGGHSLTATVLINKIKKIAQATVPLRELFRLQTIRELAKYIEQAETISYVPVGLAEVKEYYVLSSAQRRLYFLYELDRLSTAYNMPQAISIHGIPDVEKIESAFAVLINRYESLRTSFEVIDGVPQQCVKDKVNFSLSRKECQSEEINTVISSFIQPFVLNNPPLIRAMLITIPQEQNVLVVDMHHIIADGISQQLLLKELWEAYSGKQFQQSLALQYKDYAEWQSQQLQQERTEKQRMFWLRQFEEEVVFELPADYPRPAVKEYNGNVLHFALSEEQTKKINAIALAAEATPFMVLLSLYMIFLSKISNKGDVVIGTPVAGRSHADLENMVGVFINTIPLRTSVNGELSFRDFLQTVKACVLSCFEHEGYPYETLIEELQIVRDTSRNPLFDVLFMFRNFEEALPGIPGLQLQHFQTTHTLSKFDLTLVAAEVNGIYQLDFEYATSLFKASTIEKFAVYFEHLVANVTAGTASCIADLNILPDHERFQLIDQFNNTELFFPASETIVSLFDAQVIRTPHQVAVTVSGVEWTYLKLQQSANNIATHLIQVHGLGSGQLAGVMLDRDSYLIPSLLGILKTGAAYVPIDPAYPAARIQYILEDSGLKLVLTKTNLVQQQVQHMAVTWIDVTAINLRAADQIDIKSLADATSAAYMIYTSGSSGNPKGVIVTHRNVLNFVYGICEKIDFSVGSTMLCLTTVSFDIFVLETILPLLNGIKIVLTDTTGHKDIQELSRLIREQQVDFIQITPSHLRLLLTSSPEEQVLENTKVLMVGGEAFPPELLNQVKKMTKGRIYNMYGPTETTVWSTLYELTESDLICIGKPIANTLVRILDQSNKLLPLGVSGELCIGGEGVTKGYLNQGTLTAEKFIPDPAKKSGLVYKTGDLARWLPDGNIEFLGRIDDQVKIRGHRIEPGEIAQQLLGHPMINEAVVIAAGEGNNTFLVAYYVPAAGGEPLDVRTYLQEKLPAYMVPAYFMPLDALPLTPNGKLNKRVLPKPVPQTTDNYVAPSGKIAIKLVEIWALILNADTARISVNSNFFEMGGHSLSAIMLMSRIQQEFGVNIPLLNFFKKPTVDALSKEILVASLTRKTDQITEKLAI</sequence>
<name>A0A327SCZ8_9SPHI</name>
<dbReference type="Gene3D" id="3.40.50.980">
    <property type="match status" value="10"/>
</dbReference>
<dbReference type="GO" id="GO:0003824">
    <property type="term" value="F:catalytic activity"/>
    <property type="evidence" value="ECO:0007669"/>
    <property type="project" value="InterPro"/>
</dbReference>
<dbReference type="SMART" id="SM00823">
    <property type="entry name" value="PKS_PP"/>
    <property type="match status" value="5"/>
</dbReference>
<protein>
    <submittedName>
        <fullName evidence="6">Non-ribosomal peptide synthase protein (TIGR01720 family)/amino acid adenylation domain-containing protein</fullName>
    </submittedName>
</protein>
<dbReference type="InterPro" id="IPR006162">
    <property type="entry name" value="Ppantetheine_attach_site"/>
</dbReference>
<dbReference type="PROSITE" id="PS50075">
    <property type="entry name" value="CARRIER"/>
    <property type="match status" value="5"/>
</dbReference>
<accession>A0A327SCZ8</accession>
<dbReference type="SUPFAM" id="SSF56801">
    <property type="entry name" value="Acetyl-CoA synthetase-like"/>
    <property type="match status" value="5"/>
</dbReference>
<dbReference type="Pfam" id="PF13193">
    <property type="entry name" value="AMP-binding_C"/>
    <property type="match status" value="3"/>
</dbReference>
<dbReference type="SUPFAM" id="SSF47336">
    <property type="entry name" value="ACP-like"/>
    <property type="match status" value="5"/>
</dbReference>
<dbReference type="Gene3D" id="3.30.300.30">
    <property type="match status" value="5"/>
</dbReference>
<evidence type="ECO:0000256" key="4">
    <source>
        <dbReference type="ARBA" id="ARBA00022737"/>
    </source>
</evidence>
<dbReference type="Pfam" id="PF00501">
    <property type="entry name" value="AMP-binding"/>
    <property type="match status" value="5"/>
</dbReference>
<feature type="domain" description="Carrier" evidence="5">
    <location>
        <begin position="5597"/>
        <end position="5674"/>
    </location>
</feature>
<dbReference type="SUPFAM" id="SSF52777">
    <property type="entry name" value="CoA-dependent acyltransferases"/>
    <property type="match status" value="12"/>
</dbReference>
<dbReference type="EMBL" id="QLLR01000022">
    <property type="protein sequence ID" value="RAJ26890.1"/>
    <property type="molecule type" value="Genomic_DNA"/>
</dbReference>
<keyword evidence="2" id="KW-0596">Phosphopantetheine</keyword>
<reference evidence="6 7" key="1">
    <citation type="submission" date="2018-06" db="EMBL/GenBank/DDBJ databases">
        <title>Genomic Encyclopedia of Archaeal and Bacterial Type Strains, Phase II (KMG-II): from individual species to whole genera.</title>
        <authorList>
            <person name="Goeker M."/>
        </authorList>
    </citation>
    <scope>NUCLEOTIDE SEQUENCE [LARGE SCALE GENOMIC DNA]</scope>
    <source>
        <strain evidence="6 7">DSM 14825</strain>
    </source>
</reference>
<dbReference type="CDD" id="cd19543">
    <property type="entry name" value="DCL_NRPS"/>
    <property type="match status" value="1"/>
</dbReference>